<dbReference type="KEGG" id="cic:CICLE_v100043182m"/>
<accession>V4SAN8</accession>
<dbReference type="InParanoid" id="V4SAN8"/>
<protein>
    <submittedName>
        <fullName evidence="1">Uncharacterized protein</fullName>
    </submittedName>
</protein>
<name>V4SAN8_CITCL</name>
<sequence length="15" mass="1894">MHFNKLDDSPMFRKQ</sequence>
<keyword evidence="2" id="KW-1185">Reference proteome</keyword>
<dbReference type="Proteomes" id="UP000030687">
    <property type="component" value="Unassembled WGS sequence"/>
</dbReference>
<feature type="non-terminal residue" evidence="1">
    <location>
        <position position="15"/>
    </location>
</feature>
<gene>
    <name evidence="1" type="ORF">CICLE_v100043182mg</name>
</gene>
<dbReference type="EMBL" id="KI537036">
    <property type="protein sequence ID" value="ESR34016.1"/>
    <property type="molecule type" value="Genomic_DNA"/>
</dbReference>
<organism evidence="1 2">
    <name type="scientific">Citrus clementina</name>
    <name type="common">Clementine</name>
    <name type="synonym">Citrus deliciosa x Citrus sinensis</name>
    <dbReference type="NCBI Taxonomy" id="85681"/>
    <lineage>
        <taxon>Eukaryota</taxon>
        <taxon>Viridiplantae</taxon>
        <taxon>Streptophyta</taxon>
        <taxon>Embryophyta</taxon>
        <taxon>Tracheophyta</taxon>
        <taxon>Spermatophyta</taxon>
        <taxon>Magnoliopsida</taxon>
        <taxon>eudicotyledons</taxon>
        <taxon>Gunneridae</taxon>
        <taxon>Pentapetalae</taxon>
        <taxon>rosids</taxon>
        <taxon>malvids</taxon>
        <taxon>Sapindales</taxon>
        <taxon>Rutaceae</taxon>
        <taxon>Aurantioideae</taxon>
        <taxon>Citrus</taxon>
    </lineage>
</organism>
<proteinExistence type="predicted"/>
<evidence type="ECO:0000313" key="2">
    <source>
        <dbReference type="Proteomes" id="UP000030687"/>
    </source>
</evidence>
<evidence type="ECO:0000313" key="1">
    <source>
        <dbReference type="EMBL" id="ESR34016.1"/>
    </source>
</evidence>
<reference evidence="1 2" key="1">
    <citation type="submission" date="2013-10" db="EMBL/GenBank/DDBJ databases">
        <authorList>
            <consortium name="International Citrus Genome Consortium"/>
            <person name="Jenkins J."/>
            <person name="Schmutz J."/>
            <person name="Prochnik S."/>
            <person name="Rokhsar D."/>
            <person name="Gmitter F."/>
            <person name="Ollitrault P."/>
            <person name="Machado M."/>
            <person name="Talon M."/>
            <person name="Wincker P."/>
            <person name="Jaillon O."/>
            <person name="Morgante M."/>
        </authorList>
    </citation>
    <scope>NUCLEOTIDE SEQUENCE</scope>
    <source>
        <strain evidence="2">cv. Clemenules</strain>
    </source>
</reference>